<dbReference type="Proteomes" id="UP000623301">
    <property type="component" value="Unassembled WGS sequence"/>
</dbReference>
<organism evidence="1 2">
    <name type="scientific">Aureibaculum flavum</name>
    <dbReference type="NCBI Taxonomy" id="2795986"/>
    <lineage>
        <taxon>Bacteria</taxon>
        <taxon>Pseudomonadati</taxon>
        <taxon>Bacteroidota</taxon>
        <taxon>Flavobacteriia</taxon>
        <taxon>Flavobacteriales</taxon>
        <taxon>Flavobacteriaceae</taxon>
        <taxon>Aureibaculum</taxon>
    </lineage>
</organism>
<dbReference type="EMBL" id="JAEHFJ010000001">
    <property type="protein sequence ID" value="MBJ2172922.1"/>
    <property type="molecule type" value="Genomic_DNA"/>
</dbReference>
<evidence type="ECO:0000313" key="1">
    <source>
        <dbReference type="EMBL" id="MBJ2172922.1"/>
    </source>
</evidence>
<evidence type="ECO:0000313" key="2">
    <source>
        <dbReference type="Proteomes" id="UP000623301"/>
    </source>
</evidence>
<reference evidence="1 2" key="1">
    <citation type="submission" date="2020-12" db="EMBL/GenBank/DDBJ databases">
        <title>Aureibaculum luteum sp. nov. and Aureibaculum flavum sp. nov., novel members of the family Flavobacteriaceae isolated from Antarctic intertidal sediments.</title>
        <authorList>
            <person name="He X."/>
            <person name="Zhang X."/>
        </authorList>
    </citation>
    <scope>NUCLEOTIDE SEQUENCE [LARGE SCALE GENOMIC DNA]</scope>
    <source>
        <strain evidence="1 2">A20</strain>
    </source>
</reference>
<comment type="caution">
    <text evidence="1">The sequence shown here is derived from an EMBL/GenBank/DDBJ whole genome shotgun (WGS) entry which is preliminary data.</text>
</comment>
<proteinExistence type="predicted"/>
<sequence>METEKQFNFQIKGIEIVENSIVAPKNRIDNNTVFGFDLQLNQSFNLDRELVIVTCVINVSDNDTKDKLGHIKASCLYSVEKLEKYIDKEKSTTTLPDDVTVMLNSISISTVRGVMYGMFRGTFLNGAILPVVNPSKPADKKK</sequence>
<evidence type="ECO:0008006" key="3">
    <source>
        <dbReference type="Google" id="ProtNLM"/>
    </source>
</evidence>
<dbReference type="RefSeq" id="WP_198839744.1">
    <property type="nucleotide sequence ID" value="NZ_JAEHFJ010000001.1"/>
</dbReference>
<name>A0ABS0WLS4_9FLAO</name>
<keyword evidence="2" id="KW-1185">Reference proteome</keyword>
<protein>
    <recommendedName>
        <fullName evidence="3">Preprotein translocase subunit SecB</fullName>
    </recommendedName>
</protein>
<gene>
    <name evidence="1" type="ORF">JBL43_01650</name>
</gene>
<accession>A0ABS0WLS4</accession>